<evidence type="ECO:0000256" key="1">
    <source>
        <dbReference type="SAM" id="MobiDB-lite"/>
    </source>
</evidence>
<gene>
    <name evidence="2" type="ORF">B5P46_28185</name>
</gene>
<protein>
    <submittedName>
        <fullName evidence="2">Uncharacterized protein</fullName>
    </submittedName>
</protein>
<accession>A0A4Q1TJV2</accession>
<dbReference type="EMBL" id="MZMU01000019">
    <property type="protein sequence ID" value="RXT18772.1"/>
    <property type="molecule type" value="Genomic_DNA"/>
</dbReference>
<dbReference type="RefSeq" id="WP_129421624.1">
    <property type="nucleotide sequence ID" value="NZ_MZMU01000019.1"/>
</dbReference>
<feature type="compositionally biased region" description="Polar residues" evidence="1">
    <location>
        <begin position="1"/>
        <end position="19"/>
    </location>
</feature>
<dbReference type="AlphaFoldDB" id="A0A4Q1TJV2"/>
<feature type="region of interest" description="Disordered" evidence="1">
    <location>
        <begin position="1"/>
        <end position="21"/>
    </location>
</feature>
<reference evidence="2 3" key="1">
    <citation type="submission" date="2017-03" db="EMBL/GenBank/DDBJ databases">
        <authorList>
            <person name="Safronova V.I."/>
            <person name="Sazanova A.L."/>
            <person name="Chirak E.R."/>
        </authorList>
    </citation>
    <scope>NUCLEOTIDE SEQUENCE [LARGE SCALE GENOMIC DNA]</scope>
    <source>
        <strain evidence="2 3">Tri-43</strain>
    </source>
</reference>
<evidence type="ECO:0000313" key="3">
    <source>
        <dbReference type="Proteomes" id="UP000290767"/>
    </source>
</evidence>
<sequence>MPRNSSGVYSKPAGTTPSVGQVIDPVPWNALTTDLGNEITNSLPRDGSAPMTAPLKNADGTQAQPSVTFSSDITTGMYRKASGVGALVAGGSEILNWSGSGVGVTGNFSASGVLKGRIDYVEKSGNYLAVAADAGSTIRFTAAATLSLTAAATLASGWSIDVFAYGGDVSVTPDGTEAINGIATPLVVKQGRKLTMYCDGVGFYTAVPGAWETIGENSASAAAAVTVTNLIGFKRLRITGYMQPATAAQLLLRTSVNNGSSFDQNSGDYTWYAVYGNGTAAASVNGTSTAVGVGAGGTTNNADLTGGIQFEITMENFNKGRSTKGLITFGNIAGSNNFAVGTIQFLRNGIIARNAFQLITAGAVNAFWEVLVEGVRG</sequence>
<name>A0A4Q1TJV2_RHILE</name>
<proteinExistence type="predicted"/>
<organism evidence="2 3">
    <name type="scientific">Rhizobium leguminosarum</name>
    <dbReference type="NCBI Taxonomy" id="384"/>
    <lineage>
        <taxon>Bacteria</taxon>
        <taxon>Pseudomonadati</taxon>
        <taxon>Pseudomonadota</taxon>
        <taxon>Alphaproteobacteria</taxon>
        <taxon>Hyphomicrobiales</taxon>
        <taxon>Rhizobiaceae</taxon>
        <taxon>Rhizobium/Agrobacterium group</taxon>
        <taxon>Rhizobium</taxon>
    </lineage>
</organism>
<feature type="region of interest" description="Disordered" evidence="1">
    <location>
        <begin position="37"/>
        <end position="63"/>
    </location>
</feature>
<evidence type="ECO:0000313" key="2">
    <source>
        <dbReference type="EMBL" id="RXT18772.1"/>
    </source>
</evidence>
<dbReference type="Proteomes" id="UP000290767">
    <property type="component" value="Unassembled WGS sequence"/>
</dbReference>
<comment type="caution">
    <text evidence="2">The sequence shown here is derived from an EMBL/GenBank/DDBJ whole genome shotgun (WGS) entry which is preliminary data.</text>
</comment>